<proteinExistence type="predicted"/>
<dbReference type="AlphaFoldDB" id="X8CH08"/>
<protein>
    <submittedName>
        <fullName evidence="1">Uncharacterized protein</fullName>
    </submittedName>
</protein>
<accession>X8CH08</accession>
<evidence type="ECO:0000313" key="1">
    <source>
        <dbReference type="EMBL" id="EUA54570.1"/>
    </source>
</evidence>
<dbReference type="EMBL" id="JAOB01000032">
    <property type="protein sequence ID" value="EUA54570.1"/>
    <property type="molecule type" value="Genomic_DNA"/>
</dbReference>
<organism evidence="1">
    <name type="scientific">Mycobacterium xenopi 4042</name>
    <dbReference type="NCBI Taxonomy" id="1299334"/>
    <lineage>
        <taxon>Bacteria</taxon>
        <taxon>Bacillati</taxon>
        <taxon>Actinomycetota</taxon>
        <taxon>Actinomycetes</taxon>
        <taxon>Mycobacteriales</taxon>
        <taxon>Mycobacteriaceae</taxon>
        <taxon>Mycobacterium</taxon>
    </lineage>
</organism>
<comment type="caution">
    <text evidence="1">The sequence shown here is derived from an EMBL/GenBank/DDBJ whole genome shotgun (WGS) entry which is preliminary data.</text>
</comment>
<sequence>MQQHHVLTPAIKPVGGRWTCCGVDKWTKPALASEPGRTYPQS</sequence>
<reference evidence="1" key="1">
    <citation type="submission" date="2014-01" db="EMBL/GenBank/DDBJ databases">
        <authorList>
            <person name="Brown-Elliot B."/>
            <person name="Wallace R."/>
            <person name="Lenaerts A."/>
            <person name="Ordway D."/>
            <person name="DeGroote M.A."/>
            <person name="Parker T."/>
            <person name="Sizemore C."/>
            <person name="Tallon L.J."/>
            <person name="Sadzewicz L.K."/>
            <person name="Sengamalay N."/>
            <person name="Fraser C.M."/>
            <person name="Hine E."/>
            <person name="Shefchek K.A."/>
            <person name="Das S.P."/>
            <person name="Tettelin H."/>
        </authorList>
    </citation>
    <scope>NUCLEOTIDE SEQUENCE [LARGE SCALE GENOMIC DNA]</scope>
    <source>
        <strain evidence="1">4042</strain>
    </source>
</reference>
<name>X8CH08_MYCXE</name>
<gene>
    <name evidence="1" type="ORF">I553_1474</name>
</gene>